<reference evidence="1 2" key="1">
    <citation type="submission" date="2018-08" db="EMBL/GenBank/DDBJ databases">
        <title>A genome reference for cultivated species of the human gut microbiota.</title>
        <authorList>
            <person name="Zou Y."/>
            <person name="Xue W."/>
            <person name="Luo G."/>
        </authorList>
    </citation>
    <scope>NUCLEOTIDE SEQUENCE [LARGE SCALE GENOMIC DNA]</scope>
    <source>
        <strain evidence="1 2">AF16-14</strain>
    </source>
</reference>
<accession>A0A412TUC5</accession>
<organism evidence="1 2">
    <name type="scientific">Odoribacter splanchnicus</name>
    <dbReference type="NCBI Taxonomy" id="28118"/>
    <lineage>
        <taxon>Bacteria</taxon>
        <taxon>Pseudomonadati</taxon>
        <taxon>Bacteroidota</taxon>
        <taxon>Bacteroidia</taxon>
        <taxon>Bacteroidales</taxon>
        <taxon>Odoribacteraceae</taxon>
        <taxon>Odoribacter</taxon>
    </lineage>
</organism>
<dbReference type="InterPro" id="IPR032183">
    <property type="entry name" value="PKD-like"/>
</dbReference>
<dbReference type="Proteomes" id="UP000284243">
    <property type="component" value="Unassembled WGS sequence"/>
</dbReference>
<dbReference type="Pfam" id="PF16407">
    <property type="entry name" value="PKD_2"/>
    <property type="match status" value="1"/>
</dbReference>
<dbReference type="EMBL" id="QRYC01000005">
    <property type="protein sequence ID" value="RGU57369.1"/>
    <property type="molecule type" value="Genomic_DNA"/>
</dbReference>
<dbReference type="AlphaFoldDB" id="A0A412TUC5"/>
<dbReference type="RefSeq" id="WP_022161109.1">
    <property type="nucleotide sequence ID" value="NZ_CABJFF010000001.1"/>
</dbReference>
<evidence type="ECO:0000313" key="1">
    <source>
        <dbReference type="EMBL" id="RGU57369.1"/>
    </source>
</evidence>
<gene>
    <name evidence="1" type="ORF">DWW57_05240</name>
</gene>
<sequence>MRTIYLFLLAFLPVLCWSCYDDKGNYDYHELNRTEVTGIKPVYRCDLLSRLSIPTVIQSEDKGRTYDYVWMTYQTTGDKKIDTLSQEKDLDWIVSADPGIYRLVFEYRDKQNGIANYIESELIIESKYFRGWYVMKQNGETTDIDFFSPDFQNTGLIQKSRGEALTGRPRSLGYIGDYAYMDEEQEEMVKNNACLMVISEKELQVVRISDLKMLGDFNSLFYEKQGIVAPGKWFGGSEEHGLVNDGKVFTIDVHSSPLGAAKFGYAKAGDYELAHLMTKNGTMSPLFFDTKSSKFCTVARGNSNLLYLNSDDHSKFPEAYPDRDPLYAGFLDEGMWEGGKGYVVMQNKDAAQARSILHFDLTCLVYYDPAFLKNRITAIDEIPLESELTRAECFGMNRTFQMLYFSKGDKLYYYDLQNKREQEVKRVGGQPAVPAGEKIVMIKHIIFDNSYSAPDEYTNKLVIATGNGSNYKLYLFDTSADKVKDNPEVYQGEGIPSEVMYMSSKMGNGYLCY</sequence>
<comment type="caution">
    <text evidence="1">The sequence shown here is derived from an EMBL/GenBank/DDBJ whole genome shotgun (WGS) entry which is preliminary data.</text>
</comment>
<name>A0A412TUC5_9BACT</name>
<protein>
    <submittedName>
        <fullName evidence="1">Uncharacterized protein</fullName>
    </submittedName>
</protein>
<evidence type="ECO:0000313" key="2">
    <source>
        <dbReference type="Proteomes" id="UP000284243"/>
    </source>
</evidence>
<proteinExistence type="predicted"/>